<dbReference type="SMART" id="SM00408">
    <property type="entry name" value="IGc2"/>
    <property type="match status" value="6"/>
</dbReference>
<feature type="domain" description="Fibronectin type-III" evidence="6">
    <location>
        <begin position="626"/>
        <end position="723"/>
    </location>
</feature>
<proteinExistence type="predicted"/>
<keyword evidence="2" id="KW-1015">Disulfide bond</keyword>
<sequence>MLTVLCFVLIATTATGSSEWEMNGAPRFINDNIHNERDVQVPKNVPRPPSIYFEPPYEIYYKAGETFELPCEADGEPKPTYDWNRNEIVFNPSGNDDRIVQLPDAGTLVINMPEDKDEGIFQCFAINDFGKSASKKVNLRQAKLASFAFVKPTYHKPYLGRPYTLPCVPPESVPPASVFWITKTAQGGFNVVNYDSRVSMDRKYSLRITNVVETDANQGLPYACMAMNNVVRSHVEGPLHFLAPTGDTEVTLPVAYLWSDSEDSVGFLGTTVSLKCMFSGNPTPDVHWERADNRTMSDRVLTTYTPLEIRIRNLQFEDEGVYICWASNSLSDRLLNRQIHLTVHAKPYFVLEPKDINSGIGATIEIYCNASGVPEPTFEWLVNGVLLQDVKDSRLTGPRFAVMANNKLVLQNVTLADKMVFQCNASNQYGYVFGDFYLNVLAEAPIILTPAGTVTEISEGNDVMIVCEVTGLPAPHVAWYKDTMLLTATRYTALSNGSLLIKNVVLDDAGSYLCLAENELNRTHVNLTLVVWRKPRMVKPPSDQVVIVGTYVTFTCTATLDAESNRSVRTLWKKEHSYITEYDLGLVGYNDSLFIVHASGRDSGLYTCLAMNGLANITASASPFNRPQPPFDVSWTTCQNYATITWRPGRDNGEPVQYYVIQFSTSFYSKNWKFGLKVNASFSQVNMTLFPFVNYTFRVIAVNKIGESEPSEPSRNVCSTKAGRPNTHPHNVRTIGSSYGRLHIMWTPVSPDKQCGPGYFYLLQIQRVRGQLLLNKTIDNWETSSFEMVTALVYEPYEITIRSINSLGDASTDPATIIGYSYEHTPTVSPTNFSVEEEGDTYAIFRWEFETSEVGKYQSRIRGEFKGFAIIFWEENNKELTVREHDVSSDVLKYASMNTFTARVDGMVPNRKMEAQIAVMNNYYLGIPTESISFNTTPGYLGSVEYLRVAEAGDTYITLKWAGPFESKGVVVGYDLLFCTVHGLSLGPLKAKEPQINDPDETQANITHLNSSSKYRFYIYPRSVLGRGEEYFIEVVTADPPARPDPPKNVKWTACDSNATIEWTPGNDNRSPLQFYILQFQTTFNMDVWEFGLKVNATYNEVNMTLSPNVKYRFRLIADNGVGASDPSFPTSRICTSWPEKPDIHPKNLRSLGDKYGKLYIEWTPVPIYMQNGPNFHYYLEITRLSDNQERNETKITNWTVRYYELPVRFPYEPYLVTIKSVNSVGEASEEPPKIIAHSYEDVPIIGVTNVRVEAGNTSALVKWEFENREIDKYQSKIRGEFRGFKMLYWEQNNKEFTVSMKVISPAIVANTSGTEYMSQVDSLLFGVTYEAQVAVINNYFTGIPNDPVTFRTGILVGPPNILTALNLETEVTEGQQVTLACEVKSKPKAVITWFKDNSQIISSREGVQILTNASLVIQVVMTTDAGDYTCRADNGYHVAYASGRLVVKRKSHLNSGSNVMMNTLLISFLACIGKHSGR</sequence>
<dbReference type="GeneID" id="106050479"/>
<dbReference type="RefSeq" id="XP_055883491.1">
    <property type="nucleotide sequence ID" value="XM_056027516.1"/>
</dbReference>
<evidence type="ECO:0000313" key="8">
    <source>
        <dbReference type="RefSeq" id="XP_055883491.1"/>
    </source>
</evidence>
<feature type="domain" description="Ig-like" evidence="5">
    <location>
        <begin position="445"/>
        <end position="528"/>
    </location>
</feature>
<keyword evidence="4" id="KW-0732">Signal</keyword>
<evidence type="ECO:0000256" key="3">
    <source>
        <dbReference type="ARBA" id="ARBA00023319"/>
    </source>
</evidence>
<dbReference type="SUPFAM" id="SSF49265">
    <property type="entry name" value="Fibronectin type III"/>
    <property type="match status" value="4"/>
</dbReference>
<feature type="domain" description="Ig-like" evidence="5">
    <location>
        <begin position="347"/>
        <end position="427"/>
    </location>
</feature>
<dbReference type="InterPro" id="IPR003961">
    <property type="entry name" value="FN3_dom"/>
</dbReference>
<dbReference type="CDD" id="cd00096">
    <property type="entry name" value="Ig"/>
    <property type="match status" value="1"/>
</dbReference>
<accession>A0A9W3A8K1</accession>
<feature type="domain" description="Fibronectin type-III" evidence="6">
    <location>
        <begin position="728"/>
        <end position="824"/>
    </location>
</feature>
<dbReference type="InterPro" id="IPR013783">
    <property type="entry name" value="Ig-like_fold"/>
</dbReference>
<dbReference type="PROSITE" id="PS50835">
    <property type="entry name" value="IG_LIKE"/>
    <property type="match status" value="7"/>
</dbReference>
<keyword evidence="7" id="KW-1185">Reference proteome</keyword>
<dbReference type="PANTHER" id="PTHR44170:SF6">
    <property type="entry name" value="CONTACTIN"/>
    <property type="match status" value="1"/>
</dbReference>
<dbReference type="Proteomes" id="UP001165740">
    <property type="component" value="Chromosome 4"/>
</dbReference>
<reference evidence="8" key="1">
    <citation type="submission" date="2025-08" db="UniProtKB">
        <authorList>
            <consortium name="RefSeq"/>
        </authorList>
    </citation>
    <scope>IDENTIFICATION</scope>
</reference>
<name>A0A9W3A8K1_BIOGL</name>
<feature type="domain" description="Ig-like" evidence="5">
    <location>
        <begin position="253"/>
        <end position="342"/>
    </location>
</feature>
<feature type="signal peptide" evidence="4">
    <location>
        <begin position="1"/>
        <end position="16"/>
    </location>
</feature>
<feature type="chain" id="PRO_5040758810" evidence="4">
    <location>
        <begin position="17"/>
        <end position="1479"/>
    </location>
</feature>
<evidence type="ECO:0000256" key="4">
    <source>
        <dbReference type="SAM" id="SignalP"/>
    </source>
</evidence>
<dbReference type="Pfam" id="PF13927">
    <property type="entry name" value="Ig_3"/>
    <property type="match status" value="4"/>
</dbReference>
<dbReference type="InterPro" id="IPR007110">
    <property type="entry name" value="Ig-like_dom"/>
</dbReference>
<dbReference type="PROSITE" id="PS50853">
    <property type="entry name" value="FN3"/>
    <property type="match status" value="5"/>
</dbReference>
<evidence type="ECO:0000256" key="2">
    <source>
        <dbReference type="ARBA" id="ARBA00023157"/>
    </source>
</evidence>
<feature type="domain" description="Ig-like" evidence="5">
    <location>
        <begin position="160"/>
        <end position="236"/>
    </location>
</feature>
<dbReference type="PANTHER" id="PTHR44170">
    <property type="entry name" value="PROTEIN SIDEKICK"/>
    <property type="match status" value="1"/>
</dbReference>
<keyword evidence="1" id="KW-0677">Repeat</keyword>
<evidence type="ECO:0000313" key="7">
    <source>
        <dbReference type="Proteomes" id="UP001165740"/>
    </source>
</evidence>
<dbReference type="CDD" id="cd00063">
    <property type="entry name" value="FN3"/>
    <property type="match status" value="4"/>
</dbReference>
<dbReference type="GO" id="GO:0007411">
    <property type="term" value="P:axon guidance"/>
    <property type="evidence" value="ECO:0007669"/>
    <property type="project" value="TreeGrafter"/>
</dbReference>
<dbReference type="InterPro" id="IPR036179">
    <property type="entry name" value="Ig-like_dom_sf"/>
</dbReference>
<dbReference type="SUPFAM" id="SSF48726">
    <property type="entry name" value="Immunoglobulin"/>
    <property type="match status" value="7"/>
</dbReference>
<dbReference type="InterPro" id="IPR003598">
    <property type="entry name" value="Ig_sub2"/>
</dbReference>
<dbReference type="Gene3D" id="2.60.40.10">
    <property type="entry name" value="Immunoglobulins"/>
    <property type="match status" value="14"/>
</dbReference>
<protein>
    <submittedName>
        <fullName evidence="8">Neuroglian-like</fullName>
    </submittedName>
</protein>
<dbReference type="GO" id="GO:0030424">
    <property type="term" value="C:axon"/>
    <property type="evidence" value="ECO:0007669"/>
    <property type="project" value="TreeGrafter"/>
</dbReference>
<evidence type="ECO:0000259" key="5">
    <source>
        <dbReference type="PROSITE" id="PS50835"/>
    </source>
</evidence>
<dbReference type="FunFam" id="2.60.40.10:FF:000032">
    <property type="entry name" value="palladin isoform X1"/>
    <property type="match status" value="2"/>
</dbReference>
<dbReference type="Pfam" id="PF07679">
    <property type="entry name" value="I-set"/>
    <property type="match status" value="2"/>
</dbReference>
<dbReference type="SMART" id="SM00409">
    <property type="entry name" value="IG"/>
    <property type="match status" value="7"/>
</dbReference>
<feature type="domain" description="Ig-like" evidence="5">
    <location>
        <begin position="535"/>
        <end position="622"/>
    </location>
</feature>
<dbReference type="InterPro" id="IPR013098">
    <property type="entry name" value="Ig_I-set"/>
</dbReference>
<gene>
    <name evidence="8" type="primary">LOC106050479</name>
</gene>
<dbReference type="Pfam" id="PF00041">
    <property type="entry name" value="fn3"/>
    <property type="match status" value="3"/>
</dbReference>
<evidence type="ECO:0000259" key="6">
    <source>
        <dbReference type="PROSITE" id="PS50853"/>
    </source>
</evidence>
<evidence type="ECO:0000256" key="1">
    <source>
        <dbReference type="ARBA" id="ARBA00022737"/>
    </source>
</evidence>
<dbReference type="InterPro" id="IPR036116">
    <property type="entry name" value="FN3_sf"/>
</dbReference>
<keyword evidence="3" id="KW-0393">Immunoglobulin domain</keyword>
<dbReference type="GO" id="GO:0005886">
    <property type="term" value="C:plasma membrane"/>
    <property type="evidence" value="ECO:0007669"/>
    <property type="project" value="TreeGrafter"/>
</dbReference>
<feature type="domain" description="Fibronectin type-III" evidence="6">
    <location>
        <begin position="943"/>
        <end position="1041"/>
    </location>
</feature>
<dbReference type="GO" id="GO:0098609">
    <property type="term" value="P:cell-cell adhesion"/>
    <property type="evidence" value="ECO:0007669"/>
    <property type="project" value="TreeGrafter"/>
</dbReference>
<dbReference type="OrthoDB" id="6244967at2759"/>
<feature type="domain" description="Ig-like" evidence="5">
    <location>
        <begin position="49"/>
        <end position="138"/>
    </location>
</feature>
<feature type="domain" description="Fibronectin type-III" evidence="6">
    <location>
        <begin position="1145"/>
        <end position="1242"/>
    </location>
</feature>
<organism evidence="7 8">
    <name type="scientific">Biomphalaria glabrata</name>
    <name type="common">Bloodfluke planorb</name>
    <name type="synonym">Freshwater snail</name>
    <dbReference type="NCBI Taxonomy" id="6526"/>
    <lineage>
        <taxon>Eukaryota</taxon>
        <taxon>Metazoa</taxon>
        <taxon>Spiralia</taxon>
        <taxon>Lophotrochozoa</taxon>
        <taxon>Mollusca</taxon>
        <taxon>Gastropoda</taxon>
        <taxon>Heterobranchia</taxon>
        <taxon>Euthyneura</taxon>
        <taxon>Panpulmonata</taxon>
        <taxon>Hygrophila</taxon>
        <taxon>Lymnaeoidea</taxon>
        <taxon>Planorbidae</taxon>
        <taxon>Biomphalaria</taxon>
    </lineage>
</organism>
<dbReference type="InterPro" id="IPR003599">
    <property type="entry name" value="Ig_sub"/>
</dbReference>
<feature type="domain" description="Ig-like" evidence="5">
    <location>
        <begin position="1360"/>
        <end position="1447"/>
    </location>
</feature>
<dbReference type="SMART" id="SM00060">
    <property type="entry name" value="FN3"/>
    <property type="match status" value="7"/>
</dbReference>
<feature type="domain" description="Fibronectin type-III" evidence="6">
    <location>
        <begin position="1043"/>
        <end position="1140"/>
    </location>
</feature>